<dbReference type="RefSeq" id="WP_345263799.1">
    <property type="nucleotide sequence ID" value="NZ_BAABHB010000001.1"/>
</dbReference>
<keyword evidence="1" id="KW-0812">Transmembrane</keyword>
<proteinExistence type="predicted"/>
<dbReference type="PANTHER" id="PTHR34220">
    <property type="entry name" value="SENSOR HISTIDINE KINASE YPDA"/>
    <property type="match status" value="1"/>
</dbReference>
<evidence type="ECO:0000313" key="4">
    <source>
        <dbReference type="Proteomes" id="UP001500936"/>
    </source>
</evidence>
<dbReference type="InterPro" id="IPR010559">
    <property type="entry name" value="Sig_transdc_His_kin_internal"/>
</dbReference>
<accession>A0ABP8JW92</accession>
<protein>
    <recommendedName>
        <fullName evidence="2">Signal transduction histidine kinase internal region domain-containing protein</fullName>
    </recommendedName>
</protein>
<evidence type="ECO:0000313" key="3">
    <source>
        <dbReference type="EMBL" id="GAA4397081.1"/>
    </source>
</evidence>
<gene>
    <name evidence="3" type="ORF">GCM10023187_05950</name>
</gene>
<dbReference type="PANTHER" id="PTHR34220:SF7">
    <property type="entry name" value="SENSOR HISTIDINE KINASE YPDA"/>
    <property type="match status" value="1"/>
</dbReference>
<dbReference type="EMBL" id="BAABHB010000001">
    <property type="protein sequence ID" value="GAA4397081.1"/>
    <property type="molecule type" value="Genomic_DNA"/>
</dbReference>
<feature type="domain" description="Signal transduction histidine kinase internal region" evidence="2">
    <location>
        <begin position="158"/>
        <end position="235"/>
    </location>
</feature>
<keyword evidence="1" id="KW-0472">Membrane</keyword>
<name>A0ABP8JW92_9BACT</name>
<keyword evidence="1" id="KW-1133">Transmembrane helix</keyword>
<organism evidence="3 4">
    <name type="scientific">Nibrella viscosa</name>
    <dbReference type="NCBI Taxonomy" id="1084524"/>
    <lineage>
        <taxon>Bacteria</taxon>
        <taxon>Pseudomonadati</taxon>
        <taxon>Bacteroidota</taxon>
        <taxon>Cytophagia</taxon>
        <taxon>Cytophagales</taxon>
        <taxon>Spirosomataceae</taxon>
        <taxon>Nibrella</taxon>
    </lineage>
</organism>
<feature type="transmembrane region" description="Helical" evidence="1">
    <location>
        <begin position="12"/>
        <end position="31"/>
    </location>
</feature>
<evidence type="ECO:0000256" key="1">
    <source>
        <dbReference type="SAM" id="Phobius"/>
    </source>
</evidence>
<reference evidence="4" key="1">
    <citation type="journal article" date="2019" name="Int. J. Syst. Evol. Microbiol.">
        <title>The Global Catalogue of Microorganisms (GCM) 10K type strain sequencing project: providing services to taxonomists for standard genome sequencing and annotation.</title>
        <authorList>
            <consortium name="The Broad Institute Genomics Platform"/>
            <consortium name="The Broad Institute Genome Sequencing Center for Infectious Disease"/>
            <person name="Wu L."/>
            <person name="Ma J."/>
        </authorList>
    </citation>
    <scope>NUCLEOTIDE SEQUENCE [LARGE SCALE GENOMIC DNA]</scope>
    <source>
        <strain evidence="4">JCM 17925</strain>
    </source>
</reference>
<feature type="transmembrane region" description="Helical" evidence="1">
    <location>
        <begin position="118"/>
        <end position="138"/>
    </location>
</feature>
<feature type="transmembrane region" description="Helical" evidence="1">
    <location>
        <begin position="77"/>
        <end position="98"/>
    </location>
</feature>
<keyword evidence="4" id="KW-1185">Reference proteome</keyword>
<dbReference type="Proteomes" id="UP001500936">
    <property type="component" value="Unassembled WGS sequence"/>
</dbReference>
<sequence>MNMSTDVKLRLIGPVVLFLFGTIFFRINIYFEWPLPEIIGFNTIALVAGFSCWQIGRWLVRTVQKRFPGLQRTQTRLLILLLLFPVMVNVCVFLRHSLHTLLRDKPFWPDLLDYTYSAGIQIFYCCVYIAIYEGIYLFQQWRHTYEEKEHLLKTQWQARFDTLKSQVNPHFLFNSLNTLSALIAENPKRAEAFVEEMSTVYRYLLQTNDRELTTLRTELAFIHSYFHLLKTRYGTGLALNVAVPDEHQDTLLPPLTLQMLIENAVKHNVILTEQPLHISIESTNDGRLVVRNNLQRRAVRVESNKVGLSNIASKYRLLSQPNPTIEEAGNYFSVTLPLISTHDTPLIR</sequence>
<comment type="caution">
    <text evidence="3">The sequence shown here is derived from an EMBL/GenBank/DDBJ whole genome shotgun (WGS) entry which is preliminary data.</text>
</comment>
<evidence type="ECO:0000259" key="2">
    <source>
        <dbReference type="Pfam" id="PF06580"/>
    </source>
</evidence>
<dbReference type="Pfam" id="PF06580">
    <property type="entry name" value="His_kinase"/>
    <property type="match status" value="1"/>
</dbReference>
<dbReference type="InterPro" id="IPR050640">
    <property type="entry name" value="Bact_2-comp_sensor_kinase"/>
</dbReference>
<feature type="transmembrane region" description="Helical" evidence="1">
    <location>
        <begin position="37"/>
        <end position="56"/>
    </location>
</feature>